<dbReference type="PANTHER" id="PTHR22893">
    <property type="entry name" value="NADH OXIDOREDUCTASE-RELATED"/>
    <property type="match status" value="1"/>
</dbReference>
<dbReference type="PANTHER" id="PTHR22893:SF123">
    <property type="entry name" value="NADH:FLAVIN OXIDOREDUCTASE_NADH OXIDASE N-TERMINAL DOMAIN-CONTAINING PROTEIN"/>
    <property type="match status" value="1"/>
</dbReference>
<name>A0A9D4UM70_ADICA</name>
<keyword evidence="4" id="KW-0288">FMN</keyword>
<dbReference type="InterPro" id="IPR001155">
    <property type="entry name" value="OxRdtase_FMN_N"/>
</dbReference>
<keyword evidence="3" id="KW-0285">Flavoprotein</keyword>
<organism evidence="8 9">
    <name type="scientific">Adiantum capillus-veneris</name>
    <name type="common">Maidenhair fern</name>
    <dbReference type="NCBI Taxonomy" id="13818"/>
    <lineage>
        <taxon>Eukaryota</taxon>
        <taxon>Viridiplantae</taxon>
        <taxon>Streptophyta</taxon>
        <taxon>Embryophyta</taxon>
        <taxon>Tracheophyta</taxon>
        <taxon>Polypodiopsida</taxon>
        <taxon>Polypodiidae</taxon>
        <taxon>Polypodiales</taxon>
        <taxon>Pteridineae</taxon>
        <taxon>Pteridaceae</taxon>
        <taxon>Vittarioideae</taxon>
        <taxon>Adiantum</taxon>
    </lineage>
</organism>
<feature type="domain" description="NADH:flavin oxidoreductase/NADH oxidase N-terminal" evidence="7">
    <location>
        <begin position="5"/>
        <end position="349"/>
    </location>
</feature>
<dbReference type="CDD" id="cd02933">
    <property type="entry name" value="OYE_like_FMN"/>
    <property type="match status" value="1"/>
</dbReference>
<evidence type="ECO:0000256" key="4">
    <source>
        <dbReference type="ARBA" id="ARBA00022643"/>
    </source>
</evidence>
<dbReference type="GO" id="GO:0005829">
    <property type="term" value="C:cytosol"/>
    <property type="evidence" value="ECO:0007669"/>
    <property type="project" value="UniProtKB-ARBA"/>
</dbReference>
<evidence type="ECO:0000256" key="1">
    <source>
        <dbReference type="ARBA" id="ARBA00001917"/>
    </source>
</evidence>
<reference evidence="8" key="1">
    <citation type="submission" date="2021-01" db="EMBL/GenBank/DDBJ databases">
        <title>Adiantum capillus-veneris genome.</title>
        <authorList>
            <person name="Fang Y."/>
            <person name="Liao Q."/>
        </authorList>
    </citation>
    <scope>NUCLEOTIDE SEQUENCE</scope>
    <source>
        <strain evidence="8">H3</strain>
        <tissue evidence="8">Leaf</tissue>
    </source>
</reference>
<dbReference type="AlphaFoldDB" id="A0A9D4UM70"/>
<evidence type="ECO:0000313" key="9">
    <source>
        <dbReference type="Proteomes" id="UP000886520"/>
    </source>
</evidence>
<evidence type="ECO:0000256" key="2">
    <source>
        <dbReference type="ARBA" id="ARBA00005979"/>
    </source>
</evidence>
<evidence type="ECO:0000259" key="7">
    <source>
        <dbReference type="Pfam" id="PF00724"/>
    </source>
</evidence>
<gene>
    <name evidence="8" type="ORF">GOP47_0014650</name>
</gene>
<dbReference type="OrthoDB" id="1663137at2759"/>
<dbReference type="Gene3D" id="3.20.20.70">
    <property type="entry name" value="Aldolase class I"/>
    <property type="match status" value="1"/>
</dbReference>
<evidence type="ECO:0000313" key="8">
    <source>
        <dbReference type="EMBL" id="KAI5070307.1"/>
    </source>
</evidence>
<comment type="similarity">
    <text evidence="2">Belongs to the NADH:flavin oxidoreductase/NADH oxidase family.</text>
</comment>
<sequence length="416" mass="45996">MACEKLLTPATCGALLLKHRVVMSAMTRLRNDPITEAPREMNRIYYEQRASEGGLIISEGTAPAAEGRGYIRAPGVFSDVHIEGWKLVNDSVHAKGGYIFCQLMHAGRVSHPSLLPNNMPPVAPSAVKMEGMVHVVGGKAPYETPRALEIEELPRVVKMFVTASQRAMEAGFDGIELHGGNGYLLQEFLAKKTNLRTDRYGGSVENRARFVLEVVDACVEAIGANRVGIKLQQGVTFSDLVEPEDDSLAQLAYLGPELEKRRLAYVCLSSLNYDPYYKFAKLDKPNFNIDVFRYFRKHYKGTLMINGGLTPEKANEYVEDGTADLFAFGVLYLANANLPELIATGQELNPGGWSTQVWYGRNPEDDEKGFIDWPLVKAIVKKVEDVAASVGDALKPFAMVSEGSQPIFGVLYRLWN</sequence>
<dbReference type="SUPFAM" id="SSF51395">
    <property type="entry name" value="FMN-linked oxidoreductases"/>
    <property type="match status" value="1"/>
</dbReference>
<dbReference type="InterPro" id="IPR045247">
    <property type="entry name" value="Oye-like"/>
</dbReference>
<evidence type="ECO:0000256" key="6">
    <source>
        <dbReference type="ARBA" id="ARBA00023002"/>
    </source>
</evidence>
<proteinExistence type="inferred from homology"/>
<keyword evidence="5" id="KW-0521">NADP</keyword>
<keyword evidence="6" id="KW-0560">Oxidoreductase</keyword>
<dbReference type="InterPro" id="IPR013785">
    <property type="entry name" value="Aldolase_TIM"/>
</dbReference>
<keyword evidence="9" id="KW-1185">Reference proteome</keyword>
<dbReference type="FunFam" id="3.20.20.70:FF:000059">
    <property type="entry name" value="N-ethylmaleimide reductase, FMN-linked"/>
    <property type="match status" value="1"/>
</dbReference>
<dbReference type="GO" id="GO:0016628">
    <property type="term" value="F:oxidoreductase activity, acting on the CH-CH group of donors, NAD or NADP as acceptor"/>
    <property type="evidence" value="ECO:0007669"/>
    <property type="project" value="UniProtKB-ARBA"/>
</dbReference>
<evidence type="ECO:0000256" key="5">
    <source>
        <dbReference type="ARBA" id="ARBA00022857"/>
    </source>
</evidence>
<dbReference type="Proteomes" id="UP000886520">
    <property type="component" value="Chromosome 14"/>
</dbReference>
<dbReference type="GO" id="GO:0010181">
    <property type="term" value="F:FMN binding"/>
    <property type="evidence" value="ECO:0007669"/>
    <property type="project" value="InterPro"/>
</dbReference>
<evidence type="ECO:0000256" key="3">
    <source>
        <dbReference type="ARBA" id="ARBA00022630"/>
    </source>
</evidence>
<dbReference type="Pfam" id="PF00724">
    <property type="entry name" value="Oxidored_FMN"/>
    <property type="match status" value="1"/>
</dbReference>
<accession>A0A9D4UM70</accession>
<protein>
    <recommendedName>
        <fullName evidence="7">NADH:flavin oxidoreductase/NADH oxidase N-terminal domain-containing protein</fullName>
    </recommendedName>
</protein>
<comment type="caution">
    <text evidence="8">The sequence shown here is derived from an EMBL/GenBank/DDBJ whole genome shotgun (WGS) entry which is preliminary data.</text>
</comment>
<dbReference type="EMBL" id="JABFUD020000014">
    <property type="protein sequence ID" value="KAI5070307.1"/>
    <property type="molecule type" value="Genomic_DNA"/>
</dbReference>
<comment type="cofactor">
    <cofactor evidence="1">
        <name>FMN</name>
        <dbReference type="ChEBI" id="CHEBI:58210"/>
    </cofactor>
</comment>